<evidence type="ECO:0000256" key="11">
    <source>
        <dbReference type="SAM" id="MobiDB-lite"/>
    </source>
</evidence>
<comment type="cofactor">
    <cofactor evidence="1">
        <name>FAD</name>
        <dbReference type="ChEBI" id="CHEBI:57692"/>
    </cofactor>
</comment>
<keyword evidence="13" id="KW-1185">Reference proteome</keyword>
<evidence type="ECO:0000256" key="6">
    <source>
        <dbReference type="ARBA" id="ARBA00022827"/>
    </source>
</evidence>
<evidence type="ECO:0000256" key="7">
    <source>
        <dbReference type="ARBA" id="ARBA00022857"/>
    </source>
</evidence>
<keyword evidence="12" id="KW-0503">Monooxygenase</keyword>
<protein>
    <recommendedName>
        <fullName evidence="4">L-ornithine N(5)-monooxygenase [NAD(P)H]</fullName>
        <ecNumber evidence="4">1.14.13.196</ecNumber>
    </recommendedName>
</protein>
<accession>A0A3G2S910</accession>
<proteinExistence type="inferred from homology"/>
<sequence>MDLATEMYDHIGVGFGPANLALCISLHENERAKATGFSMCFLEKQTEFAWHPALLLPGAQLQVSPLKDLATMRDPTSSCTFLNFLHEEGRLMPYINREEKVPSRREWSAYLAWAAKRMDSYVRYGRQVVDIVPMEEKGVLSYYRIECEHVETKQRESFFSRNVSLAVGGWAKVPYVFQSMYKYPSDQGLSRVVHASTFLPQITKLAPLLHRKTKPLRFAIIGGGQSAVEILCYLRNQFAQADLDMIFRASALVPSDDSPFVNAAAFDPSSVSTFWQSTARQRAAQLAEFKRTNYSVVRHDLLGHVYEMVYDQDIDYREPMEEDKGKIRLLSNTELVRAEQLSSEHGEDEGCIRIDTCTNAGEVLERSGTYDAVFLGTGFERDPSLLPFVQTLAKYFPLLSTQGAAQLHEQELALDDQVMHSHDPESMRAQVRGITRDYRLVPADLSQWRMSLSMPTDVAQCVARSQLGREGCREPSLPPSRAASLPDTSAARSEAPAVSGQIFLFGCNERTHGLSDSLMSMVAHRAGIVTASLLHAKGM</sequence>
<dbReference type="Pfam" id="PF13434">
    <property type="entry name" value="Lys_Orn_oxgnase"/>
    <property type="match status" value="1"/>
</dbReference>
<evidence type="ECO:0000256" key="8">
    <source>
        <dbReference type="ARBA" id="ARBA00023002"/>
    </source>
</evidence>
<dbReference type="Gene3D" id="3.50.50.60">
    <property type="entry name" value="FAD/NAD(P)-binding domain"/>
    <property type="match status" value="1"/>
</dbReference>
<dbReference type="GO" id="GO:0006879">
    <property type="term" value="P:intracellular iron ion homeostasis"/>
    <property type="evidence" value="ECO:0007669"/>
    <property type="project" value="TreeGrafter"/>
</dbReference>
<evidence type="ECO:0000256" key="10">
    <source>
        <dbReference type="ARBA" id="ARBA00049248"/>
    </source>
</evidence>
<comment type="catalytic activity">
    <reaction evidence="9">
        <text>L-ornithine + NADPH + O2 = N(5)-hydroxy-L-ornithine + NADP(+) + H2O</text>
        <dbReference type="Rhea" id="RHEA:41508"/>
        <dbReference type="ChEBI" id="CHEBI:15377"/>
        <dbReference type="ChEBI" id="CHEBI:15379"/>
        <dbReference type="ChEBI" id="CHEBI:46911"/>
        <dbReference type="ChEBI" id="CHEBI:57783"/>
        <dbReference type="ChEBI" id="CHEBI:58349"/>
        <dbReference type="ChEBI" id="CHEBI:78275"/>
        <dbReference type="EC" id="1.14.13.196"/>
    </reaction>
</comment>
<reference evidence="12 13" key="1">
    <citation type="submission" date="2018-10" db="EMBL/GenBank/DDBJ databases">
        <title>Complete genome sequence of Malassezia restricta CBS 7877.</title>
        <authorList>
            <person name="Morand S.C."/>
            <person name="Bertignac M."/>
            <person name="Iltis A."/>
            <person name="Kolder I."/>
            <person name="Pirovano W."/>
            <person name="Jourdain R."/>
            <person name="Clavaud C."/>
        </authorList>
    </citation>
    <scope>NUCLEOTIDE SEQUENCE [LARGE SCALE GENOMIC DNA]</scope>
    <source>
        <strain evidence="12 13">CBS 7877</strain>
    </source>
</reference>
<evidence type="ECO:0000256" key="1">
    <source>
        <dbReference type="ARBA" id="ARBA00001974"/>
    </source>
</evidence>
<dbReference type="EMBL" id="CP033152">
    <property type="protein sequence ID" value="AYO43812.1"/>
    <property type="molecule type" value="Genomic_DNA"/>
</dbReference>
<dbReference type="PANTHER" id="PTHR42802:SF1">
    <property type="entry name" value="L-ORNITHINE N(5)-MONOOXYGENASE"/>
    <property type="match status" value="1"/>
</dbReference>
<dbReference type="VEuPathDB" id="FungiDB:DNF11_2862"/>
<evidence type="ECO:0000256" key="3">
    <source>
        <dbReference type="ARBA" id="ARBA00007588"/>
    </source>
</evidence>
<evidence type="ECO:0000256" key="9">
    <source>
        <dbReference type="ARBA" id="ARBA00047598"/>
    </source>
</evidence>
<evidence type="ECO:0000313" key="13">
    <source>
        <dbReference type="Proteomes" id="UP000269793"/>
    </source>
</evidence>
<evidence type="ECO:0000313" key="12">
    <source>
        <dbReference type="EMBL" id="AYO43812.1"/>
    </source>
</evidence>
<dbReference type="SUPFAM" id="SSF51905">
    <property type="entry name" value="FAD/NAD(P)-binding domain"/>
    <property type="match status" value="1"/>
</dbReference>
<keyword evidence="8 12" id="KW-0560">Oxidoreductase</keyword>
<dbReference type="STRING" id="425264.A0A3G2S910"/>
<evidence type="ECO:0000256" key="2">
    <source>
        <dbReference type="ARBA" id="ARBA00004924"/>
    </source>
</evidence>
<dbReference type="InterPro" id="IPR025700">
    <property type="entry name" value="Lys/Orn_oxygenase"/>
</dbReference>
<dbReference type="EC" id="1.14.13.196" evidence="4"/>
<keyword evidence="5" id="KW-0285">Flavoprotein</keyword>
<dbReference type="AlphaFoldDB" id="A0A3G2S910"/>
<dbReference type="PANTHER" id="PTHR42802">
    <property type="entry name" value="MONOOXYGENASE"/>
    <property type="match status" value="1"/>
</dbReference>
<feature type="region of interest" description="Disordered" evidence="11">
    <location>
        <begin position="470"/>
        <end position="490"/>
    </location>
</feature>
<organism evidence="12 13">
    <name type="scientific">Malassezia restricta (strain ATCC 96810 / NBRC 103918 / CBS 7877)</name>
    <name type="common">Seborrheic dermatitis infection agent</name>
    <dbReference type="NCBI Taxonomy" id="425264"/>
    <lineage>
        <taxon>Eukaryota</taxon>
        <taxon>Fungi</taxon>
        <taxon>Dikarya</taxon>
        <taxon>Basidiomycota</taxon>
        <taxon>Ustilaginomycotina</taxon>
        <taxon>Malasseziomycetes</taxon>
        <taxon>Malasseziales</taxon>
        <taxon>Malasseziaceae</taxon>
        <taxon>Malassezia</taxon>
    </lineage>
</organism>
<gene>
    <name evidence="12" type="primary">SID1</name>
    <name evidence="12" type="ORF">DNF11_2862</name>
</gene>
<keyword evidence="7" id="KW-0521">NADP</keyword>
<name>A0A3G2S910_MALR7</name>
<dbReference type="Proteomes" id="UP000269793">
    <property type="component" value="Chromosome V"/>
</dbReference>
<evidence type="ECO:0000256" key="5">
    <source>
        <dbReference type="ARBA" id="ARBA00022630"/>
    </source>
</evidence>
<keyword evidence="6" id="KW-0274">FAD</keyword>
<evidence type="ECO:0000256" key="4">
    <source>
        <dbReference type="ARBA" id="ARBA00012881"/>
    </source>
</evidence>
<dbReference type="GO" id="GO:0031172">
    <property type="term" value="F:ornithine N5-monooxygenase activity"/>
    <property type="evidence" value="ECO:0007669"/>
    <property type="project" value="RHEA"/>
</dbReference>
<comment type="pathway">
    <text evidence="2">Siderophore biosynthesis.</text>
</comment>
<dbReference type="InterPro" id="IPR036188">
    <property type="entry name" value="FAD/NAD-bd_sf"/>
</dbReference>
<comment type="catalytic activity">
    <reaction evidence="10">
        <text>L-ornithine + NADH + O2 = N(5)-hydroxy-L-ornithine + NAD(+) + H2O</text>
        <dbReference type="Rhea" id="RHEA:41512"/>
        <dbReference type="ChEBI" id="CHEBI:15377"/>
        <dbReference type="ChEBI" id="CHEBI:15379"/>
        <dbReference type="ChEBI" id="CHEBI:46911"/>
        <dbReference type="ChEBI" id="CHEBI:57540"/>
        <dbReference type="ChEBI" id="CHEBI:57945"/>
        <dbReference type="ChEBI" id="CHEBI:78275"/>
        <dbReference type="EC" id="1.14.13.196"/>
    </reaction>
</comment>
<comment type="similarity">
    <text evidence="3">Belongs to the lysine N(6)-hydroxylase/L-ornithine N(5)-oxygenase family.</text>
</comment>
<dbReference type="OrthoDB" id="3519933at2759"/>